<keyword evidence="7" id="KW-1185">Reference proteome</keyword>
<dbReference type="GO" id="GO:0046872">
    <property type="term" value="F:metal ion binding"/>
    <property type="evidence" value="ECO:0007669"/>
    <property type="project" value="UniProtKB-KW"/>
</dbReference>
<dbReference type="InterPro" id="IPR006680">
    <property type="entry name" value="Amidohydro-rel"/>
</dbReference>
<dbReference type="Gene3D" id="3.20.20.140">
    <property type="entry name" value="Metal-dependent hydrolases"/>
    <property type="match status" value="2"/>
</dbReference>
<sequence>MGAILLQGGTVLAHEGDLVKVLCDHDILIVGNKIEDIGQGLTLPDGSAVRVIDCQGKIVSPGFIDTHHHLWQSQRIKNWASDTSIEFDEDLLPEWWLSTLELLAKSAPFGDGRVRLGLGFDDFKVPRETVRDLWARCHALDSVSLLKEYDLLNSKILFSHINGIAESDAQILLAYGAHFSSTPETELQMGLGEPVAFNPDLSSNASIGIDCHSNNSGDILTQLRLGMQHARGVENVQVSENGEYPNVNIKLERIFSLGTIQGARAVNMADKIGSLEVGKLADIVIFNATSPSMVCAAKENPLAAVLLHANVGDIEVVVVDGVVRKECGNLVDVQLLDGINERPGEVLHQREISTRLLESRARIIERGRGQDVGRGMEFLYKTFG</sequence>
<dbReference type="GeneID" id="81467892"/>
<dbReference type="OrthoDB" id="194468at2759"/>
<evidence type="ECO:0000313" key="6">
    <source>
        <dbReference type="EMBL" id="KAJ5356377.1"/>
    </source>
</evidence>
<dbReference type="Gene3D" id="2.30.40.10">
    <property type="entry name" value="Urease, subunit C, domain 1"/>
    <property type="match status" value="2"/>
</dbReference>
<feature type="domain" description="Amidohydrolase-related" evidence="5">
    <location>
        <begin position="203"/>
        <end position="322"/>
    </location>
</feature>
<comment type="caution">
    <text evidence="6">The sequence shown here is derived from an EMBL/GenBank/DDBJ whole genome shotgun (WGS) entry which is preliminary data.</text>
</comment>
<reference evidence="6" key="1">
    <citation type="submission" date="2022-12" db="EMBL/GenBank/DDBJ databases">
        <authorList>
            <person name="Petersen C."/>
        </authorList>
    </citation>
    <scope>NUCLEOTIDE SEQUENCE</scope>
    <source>
        <strain evidence="6">IBT 3081</strain>
    </source>
</reference>
<keyword evidence="2" id="KW-0479">Metal-binding</keyword>
<reference evidence="6" key="2">
    <citation type="journal article" date="2023" name="IMA Fungus">
        <title>Comparative genomic study of the Penicillium genus elucidates a diverse pangenome and 15 lateral gene transfer events.</title>
        <authorList>
            <person name="Petersen C."/>
            <person name="Sorensen T."/>
            <person name="Nielsen M.R."/>
            <person name="Sondergaard T.E."/>
            <person name="Sorensen J.L."/>
            <person name="Fitzpatrick D.A."/>
            <person name="Frisvad J.C."/>
            <person name="Nielsen K.L."/>
        </authorList>
    </citation>
    <scope>NUCLEOTIDE SEQUENCE</scope>
    <source>
        <strain evidence="6">IBT 3081</strain>
    </source>
</reference>
<evidence type="ECO:0000256" key="1">
    <source>
        <dbReference type="ARBA" id="ARBA00001947"/>
    </source>
</evidence>
<keyword evidence="4" id="KW-0862">Zinc</keyword>
<accession>A0A9W9RA11</accession>
<dbReference type="GO" id="GO:0019239">
    <property type="term" value="F:deaminase activity"/>
    <property type="evidence" value="ECO:0007669"/>
    <property type="project" value="TreeGrafter"/>
</dbReference>
<dbReference type="InterPro" id="IPR051607">
    <property type="entry name" value="Metallo-dep_hydrolases"/>
</dbReference>
<dbReference type="Proteomes" id="UP001147752">
    <property type="component" value="Unassembled WGS sequence"/>
</dbReference>
<dbReference type="RefSeq" id="XP_056574524.1">
    <property type="nucleotide sequence ID" value="XM_056728709.1"/>
</dbReference>
<dbReference type="SUPFAM" id="SSF51556">
    <property type="entry name" value="Metallo-dependent hydrolases"/>
    <property type="match status" value="1"/>
</dbReference>
<evidence type="ECO:0000313" key="7">
    <source>
        <dbReference type="Proteomes" id="UP001147752"/>
    </source>
</evidence>
<dbReference type="SUPFAM" id="SSF51338">
    <property type="entry name" value="Composite domain of metallo-dependent hydrolases"/>
    <property type="match status" value="1"/>
</dbReference>
<dbReference type="InterPro" id="IPR011059">
    <property type="entry name" value="Metal-dep_hydrolase_composite"/>
</dbReference>
<gene>
    <name evidence="6" type="ORF">N7517_010986</name>
</gene>
<comment type="cofactor">
    <cofactor evidence="1">
        <name>Zn(2+)</name>
        <dbReference type="ChEBI" id="CHEBI:29105"/>
    </cofactor>
</comment>
<dbReference type="InterPro" id="IPR032466">
    <property type="entry name" value="Metal_Hydrolase"/>
</dbReference>
<keyword evidence="3" id="KW-0378">Hydrolase</keyword>
<evidence type="ECO:0000256" key="3">
    <source>
        <dbReference type="ARBA" id="ARBA00022801"/>
    </source>
</evidence>
<dbReference type="EMBL" id="JAPZBT010000006">
    <property type="protein sequence ID" value="KAJ5356377.1"/>
    <property type="molecule type" value="Genomic_DNA"/>
</dbReference>
<evidence type="ECO:0000259" key="5">
    <source>
        <dbReference type="Pfam" id="PF01979"/>
    </source>
</evidence>
<dbReference type="PANTHER" id="PTHR11271:SF37">
    <property type="entry name" value="FAMILY PROTEIN, PUTATIVE (AFU_ORTHOLOGUE AFUA_4G00460)-RELATED"/>
    <property type="match status" value="1"/>
</dbReference>
<dbReference type="Pfam" id="PF01979">
    <property type="entry name" value="Amidohydro_1"/>
    <property type="match status" value="1"/>
</dbReference>
<name>A0A9W9RA11_9EURO</name>
<evidence type="ECO:0000256" key="4">
    <source>
        <dbReference type="ARBA" id="ARBA00022833"/>
    </source>
</evidence>
<proteinExistence type="predicted"/>
<protein>
    <recommendedName>
        <fullName evidence="5">Amidohydrolase-related domain-containing protein</fullName>
    </recommendedName>
</protein>
<dbReference type="GO" id="GO:0005829">
    <property type="term" value="C:cytosol"/>
    <property type="evidence" value="ECO:0007669"/>
    <property type="project" value="TreeGrafter"/>
</dbReference>
<organism evidence="6 7">
    <name type="scientific">Penicillium concentricum</name>
    <dbReference type="NCBI Taxonomy" id="293559"/>
    <lineage>
        <taxon>Eukaryota</taxon>
        <taxon>Fungi</taxon>
        <taxon>Dikarya</taxon>
        <taxon>Ascomycota</taxon>
        <taxon>Pezizomycotina</taxon>
        <taxon>Eurotiomycetes</taxon>
        <taxon>Eurotiomycetidae</taxon>
        <taxon>Eurotiales</taxon>
        <taxon>Aspergillaceae</taxon>
        <taxon>Penicillium</taxon>
    </lineage>
</organism>
<dbReference type="AlphaFoldDB" id="A0A9W9RA11"/>
<dbReference type="PANTHER" id="PTHR11271">
    <property type="entry name" value="GUANINE DEAMINASE"/>
    <property type="match status" value="1"/>
</dbReference>
<evidence type="ECO:0000256" key="2">
    <source>
        <dbReference type="ARBA" id="ARBA00022723"/>
    </source>
</evidence>